<dbReference type="PROSITE" id="PS50883">
    <property type="entry name" value="EAL"/>
    <property type="match status" value="1"/>
</dbReference>
<name>A0A485ALU8_RAOPL</name>
<feature type="domain" description="EAL" evidence="1">
    <location>
        <begin position="1"/>
        <end position="240"/>
    </location>
</feature>
<sequence>MNMSRKIENVRFPSEMSHHRELSPVCGIRLEMIHFFADSVSNVTEVLSQIQTKLSPDAFFRHLSVQAKQQLFLWQIQQVIALPGRFSLNMSLNMMTQPAFIQALIAQGRPTRIIIEIQDPGNMLHLARDERQIVLAAIRTLYRAGFKVWLDDLYPHQVPIWQRTGMRFDAIKISSELFHQLRTAEPQLAALIARYREMGERVVIEGVETGQDYALSRNSGADAVQGFLLRAPLPIAHLLS</sequence>
<dbReference type="GO" id="GO:0071111">
    <property type="term" value="F:cyclic-guanylate-specific phosphodiesterase activity"/>
    <property type="evidence" value="ECO:0007669"/>
    <property type="project" value="UniProtKB-EC"/>
</dbReference>
<dbReference type="EMBL" id="CAADJE010000020">
    <property type="protein sequence ID" value="VFS62094.1"/>
    <property type="molecule type" value="Genomic_DNA"/>
</dbReference>
<reference evidence="2 3" key="1">
    <citation type="submission" date="2019-03" db="EMBL/GenBank/DDBJ databases">
        <authorList>
            <consortium name="Pathogen Informatics"/>
        </authorList>
    </citation>
    <scope>NUCLEOTIDE SEQUENCE [LARGE SCALE GENOMIC DNA]</scope>
    <source>
        <strain evidence="2 3">NCTC12998</strain>
    </source>
</reference>
<accession>A0A485ALU8</accession>
<dbReference type="EC" id="3.1.4.52" evidence="2"/>
<dbReference type="AlphaFoldDB" id="A0A485ALU8"/>
<dbReference type="InterPro" id="IPR035919">
    <property type="entry name" value="EAL_sf"/>
</dbReference>
<dbReference type="InterPro" id="IPR001633">
    <property type="entry name" value="EAL_dom"/>
</dbReference>
<keyword evidence="2" id="KW-0378">Hydrolase</keyword>
<protein>
    <submittedName>
        <fullName evidence="2">Cyclic di-GMP phosphodiesterase YhjH</fullName>
        <ecNumber evidence="2">3.1.4.52</ecNumber>
    </submittedName>
</protein>
<evidence type="ECO:0000259" key="1">
    <source>
        <dbReference type="PROSITE" id="PS50883"/>
    </source>
</evidence>
<dbReference type="Gene3D" id="3.20.20.450">
    <property type="entry name" value="EAL domain"/>
    <property type="match status" value="1"/>
</dbReference>
<evidence type="ECO:0000313" key="3">
    <source>
        <dbReference type="Proteomes" id="UP000345637"/>
    </source>
</evidence>
<gene>
    <name evidence="2" type="primary">yhjH_1</name>
    <name evidence="2" type="ORF">NCTC12998_01702</name>
</gene>
<dbReference type="Pfam" id="PF00563">
    <property type="entry name" value="EAL"/>
    <property type="match status" value="1"/>
</dbReference>
<evidence type="ECO:0000313" key="2">
    <source>
        <dbReference type="EMBL" id="VFS62094.1"/>
    </source>
</evidence>
<dbReference type="Proteomes" id="UP000345637">
    <property type="component" value="Unassembled WGS sequence"/>
</dbReference>
<dbReference type="SUPFAM" id="SSF141868">
    <property type="entry name" value="EAL domain-like"/>
    <property type="match status" value="1"/>
</dbReference>
<proteinExistence type="predicted"/>
<organism evidence="2 3">
    <name type="scientific">Raoultella planticola</name>
    <name type="common">Klebsiella planticola</name>
    <dbReference type="NCBI Taxonomy" id="575"/>
    <lineage>
        <taxon>Bacteria</taxon>
        <taxon>Pseudomonadati</taxon>
        <taxon>Pseudomonadota</taxon>
        <taxon>Gammaproteobacteria</taxon>
        <taxon>Enterobacterales</taxon>
        <taxon>Enterobacteriaceae</taxon>
        <taxon>Klebsiella/Raoultella group</taxon>
        <taxon>Raoultella</taxon>
    </lineage>
</organism>
<dbReference type="SMART" id="SM00052">
    <property type="entry name" value="EAL"/>
    <property type="match status" value="1"/>
</dbReference>